<evidence type="ECO:0000259" key="17">
    <source>
        <dbReference type="PROSITE" id="PS50112"/>
    </source>
</evidence>
<evidence type="ECO:0000256" key="12">
    <source>
        <dbReference type="ARBA" id="ARBA00047899"/>
    </source>
</evidence>
<keyword evidence="8 14" id="KW-0547">Nucleotide-binding</keyword>
<dbReference type="Pfam" id="PF13426">
    <property type="entry name" value="PAS_9"/>
    <property type="match status" value="1"/>
</dbReference>
<dbReference type="InterPro" id="IPR017441">
    <property type="entry name" value="Protein_kinase_ATP_BS"/>
</dbReference>
<dbReference type="SMART" id="SM00086">
    <property type="entry name" value="PAC"/>
    <property type="match status" value="1"/>
</dbReference>
<evidence type="ECO:0000256" key="11">
    <source>
        <dbReference type="ARBA" id="ARBA00023170"/>
    </source>
</evidence>
<feature type="region of interest" description="Disordered" evidence="15">
    <location>
        <begin position="428"/>
        <end position="454"/>
    </location>
</feature>
<dbReference type="SUPFAM" id="SSF56112">
    <property type="entry name" value="Protein kinase-like (PK-like)"/>
    <property type="match status" value="1"/>
</dbReference>
<evidence type="ECO:0000256" key="4">
    <source>
        <dbReference type="ARBA" id="ARBA00022527"/>
    </source>
</evidence>
<dbReference type="Pfam" id="PF00069">
    <property type="entry name" value="Pkinase"/>
    <property type="match status" value="2"/>
</dbReference>
<evidence type="ECO:0000259" key="16">
    <source>
        <dbReference type="PROSITE" id="PS50011"/>
    </source>
</evidence>
<dbReference type="PANTHER" id="PTHR45637">
    <property type="entry name" value="FLIPPASE KINASE 1-RELATED"/>
    <property type="match status" value="1"/>
</dbReference>
<keyword evidence="5" id="KW-0600">Photoreceptor protein</keyword>
<organism evidence="19">
    <name type="scientific">Chaetosphaeridium globosum</name>
    <name type="common">Charophycean green alga</name>
    <name type="synonym">Herposteiron globosum</name>
    <dbReference type="NCBI Taxonomy" id="96477"/>
    <lineage>
        <taxon>Eukaryota</taxon>
        <taxon>Viridiplantae</taxon>
        <taxon>Streptophyta</taxon>
        <taxon>Coleochaetophyceae</taxon>
        <taxon>Coleochaetales</taxon>
        <taxon>Chaetosphaeridiaceae</taxon>
        <taxon>Chaetosphaeridium</taxon>
    </lineage>
</organism>
<keyword evidence="5" id="KW-0157">Chromophore</keyword>
<dbReference type="InterPro" id="IPR001610">
    <property type="entry name" value="PAC"/>
</dbReference>
<feature type="region of interest" description="Disordered" evidence="15">
    <location>
        <begin position="1"/>
        <end position="50"/>
    </location>
</feature>
<evidence type="ECO:0000256" key="15">
    <source>
        <dbReference type="SAM" id="MobiDB-lite"/>
    </source>
</evidence>
<dbReference type="EMBL" id="KU698709">
    <property type="protein sequence ID" value="AML76809.1"/>
    <property type="molecule type" value="mRNA"/>
</dbReference>
<dbReference type="AlphaFoldDB" id="A0A126WW81"/>
<name>A0A126WW81_CHAGL</name>
<evidence type="ECO:0000256" key="3">
    <source>
        <dbReference type="ARBA" id="ARBA00012513"/>
    </source>
</evidence>
<keyword evidence="10 14" id="KW-0067">ATP-binding</keyword>
<reference evidence="19" key="1">
    <citation type="journal article" date="2016" name="Proc. Natl. Acad. Sci. U.S.A.">
        <title>Functional and topological diversity of LOV domain photoreceptors.</title>
        <authorList>
            <person name="Glantz S.T."/>
            <person name="Carpenter E.J."/>
            <person name="Melkonian M."/>
            <person name="Gardner K.H."/>
            <person name="Boyden E.S."/>
            <person name="Wong G.K."/>
            <person name="Chow B.Y."/>
        </authorList>
    </citation>
    <scope>NUCLEOTIDE SEQUENCE</scope>
    <source>
        <strain evidence="19">DRGY_2036911</strain>
    </source>
</reference>
<dbReference type="CDD" id="cd00130">
    <property type="entry name" value="PAS"/>
    <property type="match status" value="1"/>
</dbReference>
<evidence type="ECO:0000256" key="5">
    <source>
        <dbReference type="ARBA" id="ARBA00022543"/>
    </source>
</evidence>
<feature type="domain" description="PAC" evidence="18">
    <location>
        <begin position="134"/>
        <end position="188"/>
    </location>
</feature>
<evidence type="ECO:0000256" key="6">
    <source>
        <dbReference type="ARBA" id="ARBA00022606"/>
    </source>
</evidence>
<evidence type="ECO:0000256" key="14">
    <source>
        <dbReference type="PROSITE-ProRule" id="PRU10141"/>
    </source>
</evidence>
<dbReference type="CDD" id="cd05574">
    <property type="entry name" value="STKc_phototropin_like"/>
    <property type="match status" value="1"/>
</dbReference>
<evidence type="ECO:0000256" key="7">
    <source>
        <dbReference type="ARBA" id="ARBA00022679"/>
    </source>
</evidence>
<dbReference type="InterPro" id="IPR000014">
    <property type="entry name" value="PAS"/>
</dbReference>
<dbReference type="PROSITE" id="PS50112">
    <property type="entry name" value="PAS"/>
    <property type="match status" value="1"/>
</dbReference>
<dbReference type="SUPFAM" id="SSF55785">
    <property type="entry name" value="PYP-like sensor domain (PAS domain)"/>
    <property type="match status" value="1"/>
</dbReference>
<dbReference type="InterPro" id="IPR035965">
    <property type="entry name" value="PAS-like_dom_sf"/>
</dbReference>
<proteinExistence type="evidence at transcript level"/>
<comment type="catalytic activity">
    <reaction evidence="13">
        <text>L-seryl-[protein] + ATP = O-phospho-L-seryl-[protein] + ADP + H(+)</text>
        <dbReference type="Rhea" id="RHEA:17989"/>
        <dbReference type="Rhea" id="RHEA-COMP:9863"/>
        <dbReference type="Rhea" id="RHEA-COMP:11604"/>
        <dbReference type="ChEBI" id="CHEBI:15378"/>
        <dbReference type="ChEBI" id="CHEBI:29999"/>
        <dbReference type="ChEBI" id="CHEBI:30616"/>
        <dbReference type="ChEBI" id="CHEBI:83421"/>
        <dbReference type="ChEBI" id="CHEBI:456216"/>
        <dbReference type="EC" id="2.7.11.1"/>
    </reaction>
</comment>
<comment type="cofactor">
    <cofactor evidence="1">
        <name>FMN</name>
        <dbReference type="ChEBI" id="CHEBI:58210"/>
    </cofactor>
</comment>
<evidence type="ECO:0000256" key="8">
    <source>
        <dbReference type="ARBA" id="ARBA00022741"/>
    </source>
</evidence>
<dbReference type="FunFam" id="3.30.450.20:FF:000135">
    <property type="entry name" value="Ptaureo1a lov2 domain"/>
    <property type="match status" value="1"/>
</dbReference>
<evidence type="ECO:0000259" key="18">
    <source>
        <dbReference type="PROSITE" id="PS50113"/>
    </source>
</evidence>
<keyword evidence="6" id="KW-0716">Sensory transduction</keyword>
<dbReference type="EC" id="2.7.11.1" evidence="3"/>
<feature type="domain" description="Protein kinase" evidence="16">
    <location>
        <begin position="260"/>
        <end position="577"/>
    </location>
</feature>
<dbReference type="InterPro" id="IPR000700">
    <property type="entry name" value="PAS-assoc_C"/>
</dbReference>
<evidence type="ECO:0000256" key="2">
    <source>
        <dbReference type="ARBA" id="ARBA00009903"/>
    </source>
</evidence>
<feature type="domain" description="PAS" evidence="17">
    <location>
        <begin position="60"/>
        <end position="133"/>
    </location>
</feature>
<keyword evidence="7" id="KW-0808">Transferase</keyword>
<feature type="compositionally biased region" description="Basic residues" evidence="15">
    <location>
        <begin position="433"/>
        <end position="447"/>
    </location>
</feature>
<dbReference type="Gene3D" id="3.30.450.20">
    <property type="entry name" value="PAS domain"/>
    <property type="match status" value="1"/>
</dbReference>
<dbReference type="InterPro" id="IPR011009">
    <property type="entry name" value="Kinase-like_dom_sf"/>
</dbReference>
<evidence type="ECO:0000256" key="13">
    <source>
        <dbReference type="ARBA" id="ARBA00048679"/>
    </source>
</evidence>
<dbReference type="PROSITE" id="PS50011">
    <property type="entry name" value="PROTEIN_KINASE_DOM"/>
    <property type="match status" value="1"/>
</dbReference>
<keyword evidence="11" id="KW-0675">Receptor</keyword>
<dbReference type="Gene3D" id="3.30.200.20">
    <property type="entry name" value="Phosphorylase Kinase, domain 1"/>
    <property type="match status" value="1"/>
</dbReference>
<dbReference type="FunFam" id="1.10.510.10:FF:000294">
    <property type="entry name" value="Serine/threonine-protein kinase OXI1"/>
    <property type="match status" value="1"/>
</dbReference>
<dbReference type="Gene3D" id="1.10.510.10">
    <property type="entry name" value="Transferase(Phosphotransferase) domain 1"/>
    <property type="match status" value="2"/>
</dbReference>
<dbReference type="NCBIfam" id="TIGR00229">
    <property type="entry name" value="sensory_box"/>
    <property type="match status" value="1"/>
</dbReference>
<dbReference type="SMART" id="SM00220">
    <property type="entry name" value="S_TKc"/>
    <property type="match status" value="1"/>
</dbReference>
<dbReference type="GO" id="GO:0009882">
    <property type="term" value="F:blue light photoreceptor activity"/>
    <property type="evidence" value="ECO:0007669"/>
    <property type="project" value="UniProtKB-ARBA"/>
</dbReference>
<evidence type="ECO:0000313" key="19">
    <source>
        <dbReference type="EMBL" id="AML76809.1"/>
    </source>
</evidence>
<accession>A0A126WW81</accession>
<dbReference type="GO" id="GO:0005524">
    <property type="term" value="F:ATP binding"/>
    <property type="evidence" value="ECO:0007669"/>
    <property type="project" value="UniProtKB-UniRule"/>
</dbReference>
<protein>
    <recommendedName>
        <fullName evidence="3">non-specific serine/threonine protein kinase</fullName>
        <ecNumber evidence="3">2.7.11.1</ecNumber>
    </recommendedName>
</protein>
<dbReference type="PROSITE" id="PS50113">
    <property type="entry name" value="PAC"/>
    <property type="match status" value="1"/>
</dbReference>
<evidence type="ECO:0000256" key="10">
    <source>
        <dbReference type="ARBA" id="ARBA00022840"/>
    </source>
</evidence>
<evidence type="ECO:0000256" key="9">
    <source>
        <dbReference type="ARBA" id="ARBA00022777"/>
    </source>
</evidence>
<keyword evidence="9" id="KW-0418">Kinase</keyword>
<dbReference type="InterPro" id="IPR008271">
    <property type="entry name" value="Ser/Thr_kinase_AS"/>
</dbReference>
<comment type="similarity">
    <text evidence="2">Belongs to the protein kinase superfamily. AGC Ser/Thr protein kinase family.</text>
</comment>
<dbReference type="PROSITE" id="PS00107">
    <property type="entry name" value="PROTEIN_KINASE_ATP"/>
    <property type="match status" value="1"/>
</dbReference>
<dbReference type="GO" id="GO:0004674">
    <property type="term" value="F:protein serine/threonine kinase activity"/>
    <property type="evidence" value="ECO:0007669"/>
    <property type="project" value="UniProtKB-KW"/>
</dbReference>
<keyword evidence="4" id="KW-0723">Serine/threonine-protein kinase</keyword>
<dbReference type="PROSITE" id="PS00108">
    <property type="entry name" value="PROTEIN_KINASE_ST"/>
    <property type="match status" value="1"/>
</dbReference>
<feature type="binding site" evidence="14">
    <location>
        <position position="289"/>
    </location>
    <ligand>
        <name>ATP</name>
        <dbReference type="ChEBI" id="CHEBI:30616"/>
    </ligand>
</feature>
<comment type="catalytic activity">
    <reaction evidence="12">
        <text>L-threonyl-[protein] + ATP = O-phospho-L-threonyl-[protein] + ADP + H(+)</text>
        <dbReference type="Rhea" id="RHEA:46608"/>
        <dbReference type="Rhea" id="RHEA-COMP:11060"/>
        <dbReference type="Rhea" id="RHEA-COMP:11605"/>
        <dbReference type="ChEBI" id="CHEBI:15378"/>
        <dbReference type="ChEBI" id="CHEBI:30013"/>
        <dbReference type="ChEBI" id="CHEBI:30616"/>
        <dbReference type="ChEBI" id="CHEBI:61977"/>
        <dbReference type="ChEBI" id="CHEBI:456216"/>
        <dbReference type="EC" id="2.7.11.1"/>
    </reaction>
</comment>
<feature type="compositionally biased region" description="Basic and acidic residues" evidence="15">
    <location>
        <begin position="20"/>
        <end position="43"/>
    </location>
</feature>
<evidence type="ECO:0000256" key="1">
    <source>
        <dbReference type="ARBA" id="ARBA00001917"/>
    </source>
</evidence>
<dbReference type="InterPro" id="IPR000719">
    <property type="entry name" value="Prot_kinase_dom"/>
</dbReference>
<sequence>MGSPSGSGRNLAGQGPAAHIPEDGEVERQPAPDAKTPDLRDSTDSSGMELGECRIKEMRRGIDIATTLERIQKNFVITDPRLPDNPIIFASDSFLELTEYTREEIIGRNCRFLQGEGTDRATVQRIRDAIRTEKDVTVQLLNYTKSGKPFWNLFHLQAVKDQQGLLQYFIGVQLDGSLYLDKNKKLSEDTASKGTVLIRETASKVDTAVKELPDAALKKEDLWAGHQVLVLPKPHKCNSSSWEAVRRVAGVDTRLRLKHFRPVKPLGAGDTGNVHLVELRDTGKLFAMKAMDKNSMIARNKVHRTNMEREILGSLDHPFLPTLYSSFTTKTHVCLITDYCSGGELFTLMDRQPEKRFSEASARFYCAEVLLALEYLHLKGVIYRDLKPENVLLMDTGHIQLTDFDLSFLTRSSSTVFKKTVPAPRSSPVVMSRKARMRRKRSLRKSKARGEEGELSSSMSVMVSELVVEPAGTSNSFVGTEEYIAPEVITGSGHTGTIDWWAFGVLLYELLCGKTPFRGRNRQRTFRNILEKPVIMPPNIEISSEGQDLIQKLLIRDPLRRLGSQRGANEIKEHPFFRAINFPLIRTMVPPPLKVPAKFVYPDVSSLSPDVDWDALEARTPSPVATDYF</sequence>